<dbReference type="EMBL" id="GADI01004917">
    <property type="protein sequence ID" value="JAA68891.1"/>
    <property type="molecule type" value="mRNA"/>
</dbReference>
<keyword evidence="4" id="KW-0325">Glycoprotein</keyword>
<feature type="chain" id="PRO_5005517391" evidence="6">
    <location>
        <begin position="24"/>
        <end position="107"/>
    </location>
</feature>
<protein>
    <submittedName>
        <fullName evidence="7">Putative ixodes 8-cys protein</fullName>
    </submittedName>
</protein>
<accession>A0A0K8RCT1</accession>
<feature type="signal peptide" evidence="6">
    <location>
        <begin position="1"/>
        <end position="23"/>
    </location>
</feature>
<evidence type="ECO:0000256" key="2">
    <source>
        <dbReference type="ARBA" id="ARBA00022525"/>
    </source>
</evidence>
<dbReference type="AlphaFoldDB" id="A0A0K8RCT1"/>
<comment type="similarity">
    <text evidence="5">Belongs to the salp15 family.</text>
</comment>
<evidence type="ECO:0000313" key="7">
    <source>
        <dbReference type="EMBL" id="JAA68891.1"/>
    </source>
</evidence>
<reference evidence="7" key="1">
    <citation type="submission" date="2012-12" db="EMBL/GenBank/DDBJ databases">
        <title>Identification and characterization of a phenylalanine ammonia-lyase gene family in Isatis indigotica Fort.</title>
        <authorList>
            <person name="Liu Q."/>
            <person name="Chen J."/>
            <person name="Zhou X."/>
            <person name="Di P."/>
            <person name="Xiao Y."/>
            <person name="Xuan H."/>
            <person name="Zhang L."/>
            <person name="Chen W."/>
        </authorList>
    </citation>
    <scope>NUCLEOTIDE SEQUENCE</scope>
    <source>
        <tissue evidence="7">Salivary gland</tissue>
    </source>
</reference>
<sequence length="107" mass="11670">MARLSFALLAILLAYQYVDVVNGAVEASDLPNNVGNKETFLDKLKDLCLKHYRTRVLASLHLPSCTLICATSAWGIFKPTPKVQLGDNEPCDGNIGKCMHGTCVYIA</sequence>
<name>A0A0K8RCT1_IXORI</name>
<evidence type="ECO:0000256" key="6">
    <source>
        <dbReference type="SAM" id="SignalP"/>
    </source>
</evidence>
<evidence type="ECO:0000256" key="5">
    <source>
        <dbReference type="ARBA" id="ARBA00034321"/>
    </source>
</evidence>
<keyword evidence="2" id="KW-0964">Secreted</keyword>
<dbReference type="GO" id="GO:0005576">
    <property type="term" value="C:extracellular region"/>
    <property type="evidence" value="ECO:0007669"/>
    <property type="project" value="UniProtKB-SubCell"/>
</dbReference>
<dbReference type="Pfam" id="PF12115">
    <property type="entry name" value="Salp15"/>
    <property type="match status" value="1"/>
</dbReference>
<evidence type="ECO:0000256" key="3">
    <source>
        <dbReference type="ARBA" id="ARBA00022729"/>
    </source>
</evidence>
<evidence type="ECO:0000256" key="1">
    <source>
        <dbReference type="ARBA" id="ARBA00004613"/>
    </source>
</evidence>
<dbReference type="InterPro" id="IPR021971">
    <property type="entry name" value="Salp15"/>
</dbReference>
<proteinExistence type="evidence at transcript level"/>
<keyword evidence="3 6" id="KW-0732">Signal</keyword>
<evidence type="ECO:0000256" key="4">
    <source>
        <dbReference type="ARBA" id="ARBA00023180"/>
    </source>
</evidence>
<organism evidence="7">
    <name type="scientific">Ixodes ricinus</name>
    <name type="common">Common tick</name>
    <name type="synonym">Acarus ricinus</name>
    <dbReference type="NCBI Taxonomy" id="34613"/>
    <lineage>
        <taxon>Eukaryota</taxon>
        <taxon>Metazoa</taxon>
        <taxon>Ecdysozoa</taxon>
        <taxon>Arthropoda</taxon>
        <taxon>Chelicerata</taxon>
        <taxon>Arachnida</taxon>
        <taxon>Acari</taxon>
        <taxon>Parasitiformes</taxon>
        <taxon>Ixodida</taxon>
        <taxon>Ixodoidea</taxon>
        <taxon>Ixodidae</taxon>
        <taxon>Ixodinae</taxon>
        <taxon>Ixodes</taxon>
    </lineage>
</organism>
<comment type="subcellular location">
    <subcellularLocation>
        <location evidence="1">Secreted</location>
    </subcellularLocation>
</comment>